<keyword evidence="9" id="KW-0156">Chromatin regulator</keyword>
<dbReference type="AlphaFoldDB" id="A0A1Y1IN74"/>
<feature type="compositionally biased region" description="Basic and acidic residues" evidence="14">
    <location>
        <begin position="86"/>
        <end position="99"/>
    </location>
</feature>
<dbReference type="GO" id="GO:0000118">
    <property type="term" value="C:histone deacetylase complex"/>
    <property type="evidence" value="ECO:0000318"/>
    <property type="project" value="GO_Central"/>
</dbReference>
<dbReference type="OrthoDB" id="424012at2759"/>
<feature type="compositionally biased region" description="Polar residues" evidence="14">
    <location>
        <begin position="809"/>
        <end position="821"/>
    </location>
</feature>
<dbReference type="GO" id="GO:0005737">
    <property type="term" value="C:cytoplasm"/>
    <property type="evidence" value="ECO:0000318"/>
    <property type="project" value="GO_Central"/>
</dbReference>
<keyword evidence="7" id="KW-0378">Hydrolase</keyword>
<keyword evidence="5" id="KW-0678">Repressor</keyword>
<evidence type="ECO:0000256" key="2">
    <source>
        <dbReference type="ARBA" id="ARBA00004123"/>
    </source>
</evidence>
<feature type="region of interest" description="Disordered" evidence="14">
    <location>
        <begin position="1"/>
        <end position="123"/>
    </location>
</feature>
<dbReference type="SUPFAM" id="SSF52768">
    <property type="entry name" value="Arginase/deacetylase"/>
    <property type="match status" value="1"/>
</dbReference>
<feature type="compositionally biased region" description="Pro residues" evidence="14">
    <location>
        <begin position="767"/>
        <end position="780"/>
    </location>
</feature>
<feature type="region of interest" description="Disordered" evidence="14">
    <location>
        <begin position="682"/>
        <end position="746"/>
    </location>
</feature>
<dbReference type="GO" id="GO:0046872">
    <property type="term" value="F:metal ion binding"/>
    <property type="evidence" value="ECO:0007669"/>
    <property type="project" value="UniProtKB-KW"/>
</dbReference>
<keyword evidence="10" id="KW-0805">Transcription regulation</keyword>
<evidence type="ECO:0000256" key="11">
    <source>
        <dbReference type="ARBA" id="ARBA00023163"/>
    </source>
</evidence>
<keyword evidence="17" id="KW-1185">Reference proteome</keyword>
<feature type="compositionally biased region" description="Low complexity" evidence="14">
    <location>
        <begin position="626"/>
        <end position="641"/>
    </location>
</feature>
<dbReference type="PANTHER" id="PTHR10625:SF5">
    <property type="entry name" value="HISTONE DEACETYLASE"/>
    <property type="match status" value="1"/>
</dbReference>
<evidence type="ECO:0000256" key="12">
    <source>
        <dbReference type="ARBA" id="ARBA00023242"/>
    </source>
</evidence>
<dbReference type="GO" id="GO:0040029">
    <property type="term" value="P:epigenetic regulation of gene expression"/>
    <property type="evidence" value="ECO:0000318"/>
    <property type="project" value="GO_Central"/>
</dbReference>
<feature type="compositionally biased region" description="Low complexity" evidence="14">
    <location>
        <begin position="682"/>
        <end position="706"/>
    </location>
</feature>
<accession>A0A1Y1IN74</accession>
<organism evidence="16 17">
    <name type="scientific">Klebsormidium nitens</name>
    <name type="common">Green alga</name>
    <name type="synonym">Ulothrix nitens</name>
    <dbReference type="NCBI Taxonomy" id="105231"/>
    <lineage>
        <taxon>Eukaryota</taxon>
        <taxon>Viridiplantae</taxon>
        <taxon>Streptophyta</taxon>
        <taxon>Klebsormidiophyceae</taxon>
        <taxon>Klebsormidiales</taxon>
        <taxon>Klebsormidiaceae</taxon>
        <taxon>Klebsormidium</taxon>
    </lineage>
</organism>
<comment type="subcellular location">
    <subcellularLocation>
        <location evidence="2">Nucleus</location>
    </subcellularLocation>
</comment>
<evidence type="ECO:0000256" key="8">
    <source>
        <dbReference type="ARBA" id="ARBA00022833"/>
    </source>
</evidence>
<dbReference type="Pfam" id="PF00850">
    <property type="entry name" value="Hist_deacetyl"/>
    <property type="match status" value="1"/>
</dbReference>
<evidence type="ECO:0000256" key="6">
    <source>
        <dbReference type="ARBA" id="ARBA00022723"/>
    </source>
</evidence>
<comment type="cofactor">
    <cofactor evidence="1">
        <name>Zn(2+)</name>
        <dbReference type="ChEBI" id="CHEBI:29105"/>
    </cofactor>
</comment>
<evidence type="ECO:0000256" key="9">
    <source>
        <dbReference type="ARBA" id="ARBA00022853"/>
    </source>
</evidence>
<feature type="region of interest" description="Disordered" evidence="14">
    <location>
        <begin position="762"/>
        <end position="838"/>
    </location>
</feature>
<dbReference type="GO" id="GO:0141221">
    <property type="term" value="F:histone deacetylase activity, hydrolytic mechanism"/>
    <property type="evidence" value="ECO:0007669"/>
    <property type="project" value="UniProtKB-EC"/>
</dbReference>
<feature type="compositionally biased region" description="Pro residues" evidence="14">
    <location>
        <begin position="642"/>
        <end position="657"/>
    </location>
</feature>
<keyword evidence="6" id="KW-0479">Metal-binding</keyword>
<name>A0A1Y1IN74_KLENI</name>
<evidence type="ECO:0000256" key="13">
    <source>
        <dbReference type="ARBA" id="ARBA00049416"/>
    </source>
</evidence>
<dbReference type="InterPro" id="IPR000286">
    <property type="entry name" value="HDACs"/>
</dbReference>
<feature type="domain" description="Histone deacetylase" evidence="15">
    <location>
        <begin position="214"/>
        <end position="502"/>
    </location>
</feature>
<evidence type="ECO:0000313" key="17">
    <source>
        <dbReference type="Proteomes" id="UP000054558"/>
    </source>
</evidence>
<evidence type="ECO:0000256" key="7">
    <source>
        <dbReference type="ARBA" id="ARBA00022801"/>
    </source>
</evidence>
<dbReference type="InterPro" id="IPR023696">
    <property type="entry name" value="Ureohydrolase_dom_sf"/>
</dbReference>
<dbReference type="Gene3D" id="3.40.800.20">
    <property type="entry name" value="Histone deacetylase domain"/>
    <property type="match status" value="1"/>
</dbReference>
<evidence type="ECO:0000256" key="1">
    <source>
        <dbReference type="ARBA" id="ARBA00001947"/>
    </source>
</evidence>
<dbReference type="InterPro" id="IPR023801">
    <property type="entry name" value="His_deacetylse_dom"/>
</dbReference>
<feature type="region of interest" description="Disordered" evidence="14">
    <location>
        <begin position="569"/>
        <end position="668"/>
    </location>
</feature>
<comment type="catalytic activity">
    <reaction evidence="13">
        <text>N(6)-acetyl-L-lysyl-[histone] + H2O = L-lysyl-[histone] + acetate</text>
        <dbReference type="Rhea" id="RHEA:58196"/>
        <dbReference type="Rhea" id="RHEA-COMP:9845"/>
        <dbReference type="Rhea" id="RHEA-COMP:11338"/>
        <dbReference type="ChEBI" id="CHEBI:15377"/>
        <dbReference type="ChEBI" id="CHEBI:29969"/>
        <dbReference type="ChEBI" id="CHEBI:30089"/>
        <dbReference type="ChEBI" id="CHEBI:61930"/>
        <dbReference type="EC" id="3.5.1.98"/>
    </reaction>
    <physiologicalReaction direction="left-to-right" evidence="13">
        <dbReference type="Rhea" id="RHEA:58197"/>
    </physiologicalReaction>
</comment>
<evidence type="ECO:0000256" key="3">
    <source>
        <dbReference type="ARBA" id="ARBA00007738"/>
    </source>
</evidence>
<reference evidence="16 17" key="1">
    <citation type="journal article" date="2014" name="Nat. Commun.">
        <title>Klebsormidium flaccidum genome reveals primary factors for plant terrestrial adaptation.</title>
        <authorList>
            <person name="Hori K."/>
            <person name="Maruyama F."/>
            <person name="Fujisawa T."/>
            <person name="Togashi T."/>
            <person name="Yamamoto N."/>
            <person name="Seo M."/>
            <person name="Sato S."/>
            <person name="Yamada T."/>
            <person name="Mori H."/>
            <person name="Tajima N."/>
            <person name="Moriyama T."/>
            <person name="Ikeuchi M."/>
            <person name="Watanabe M."/>
            <person name="Wada H."/>
            <person name="Kobayashi K."/>
            <person name="Saito M."/>
            <person name="Masuda T."/>
            <person name="Sasaki-Sekimoto Y."/>
            <person name="Mashiguchi K."/>
            <person name="Awai K."/>
            <person name="Shimojima M."/>
            <person name="Masuda S."/>
            <person name="Iwai M."/>
            <person name="Nobusawa T."/>
            <person name="Narise T."/>
            <person name="Kondo S."/>
            <person name="Saito H."/>
            <person name="Sato R."/>
            <person name="Murakawa M."/>
            <person name="Ihara Y."/>
            <person name="Oshima-Yamada Y."/>
            <person name="Ohtaka K."/>
            <person name="Satoh M."/>
            <person name="Sonobe K."/>
            <person name="Ishii M."/>
            <person name="Ohtani R."/>
            <person name="Kanamori-Sato M."/>
            <person name="Honoki R."/>
            <person name="Miyazaki D."/>
            <person name="Mochizuki H."/>
            <person name="Umetsu J."/>
            <person name="Higashi K."/>
            <person name="Shibata D."/>
            <person name="Kamiya Y."/>
            <person name="Sato N."/>
            <person name="Nakamura Y."/>
            <person name="Tabata S."/>
            <person name="Ida S."/>
            <person name="Kurokawa K."/>
            <person name="Ohta H."/>
        </authorList>
    </citation>
    <scope>NUCLEOTIDE SEQUENCE [LARGE SCALE GENOMIC DNA]</scope>
    <source>
        <strain evidence="16 17">NIES-2285</strain>
    </source>
</reference>
<gene>
    <name evidence="16" type="ORF">KFL_006130030</name>
</gene>
<keyword evidence="12" id="KW-0539">Nucleus</keyword>
<protein>
    <recommendedName>
        <fullName evidence="4">histone deacetylase</fullName>
        <ecNumber evidence="4">3.5.1.98</ecNumber>
    </recommendedName>
</protein>
<feature type="compositionally biased region" description="Low complexity" evidence="14">
    <location>
        <begin position="714"/>
        <end position="731"/>
    </location>
</feature>
<evidence type="ECO:0000313" key="16">
    <source>
        <dbReference type="EMBL" id="GAQ90206.1"/>
    </source>
</evidence>
<dbReference type="FunFam" id="3.40.800.20:FF:000014">
    <property type="entry name" value="Histone deacetylase 15"/>
    <property type="match status" value="1"/>
</dbReference>
<dbReference type="EC" id="3.5.1.98" evidence="4"/>
<dbReference type="STRING" id="105231.A0A1Y1IN74"/>
<feature type="compositionally biased region" description="Low complexity" evidence="14">
    <location>
        <begin position="792"/>
        <end position="803"/>
    </location>
</feature>
<feature type="compositionally biased region" description="Acidic residues" evidence="14">
    <location>
        <begin position="100"/>
        <end position="120"/>
    </location>
</feature>
<dbReference type="InterPro" id="IPR037138">
    <property type="entry name" value="His_deacetylse_dom_sf"/>
</dbReference>
<dbReference type="Proteomes" id="UP000054558">
    <property type="component" value="Unassembled WGS sequence"/>
</dbReference>
<dbReference type="PRINTS" id="PR01270">
    <property type="entry name" value="HDASUPER"/>
</dbReference>
<keyword evidence="8" id="KW-0862">Zinc</keyword>
<evidence type="ECO:0000256" key="10">
    <source>
        <dbReference type="ARBA" id="ARBA00023015"/>
    </source>
</evidence>
<proteinExistence type="inferred from homology"/>
<dbReference type="GO" id="GO:0004407">
    <property type="term" value="F:histone deacetylase activity"/>
    <property type="evidence" value="ECO:0000318"/>
    <property type="project" value="GO_Central"/>
</dbReference>
<evidence type="ECO:0000256" key="4">
    <source>
        <dbReference type="ARBA" id="ARBA00012111"/>
    </source>
</evidence>
<evidence type="ECO:0000256" key="5">
    <source>
        <dbReference type="ARBA" id="ARBA00022491"/>
    </source>
</evidence>
<evidence type="ECO:0000259" key="15">
    <source>
        <dbReference type="Pfam" id="PF00850"/>
    </source>
</evidence>
<feature type="compositionally biased region" description="Low complexity" evidence="14">
    <location>
        <begin position="826"/>
        <end position="837"/>
    </location>
</feature>
<feature type="compositionally biased region" description="Acidic residues" evidence="14">
    <location>
        <begin position="36"/>
        <end position="52"/>
    </location>
</feature>
<sequence>MEDDSAAGQADLLFPGMPSSGDDPSDDDHDLTAANSEEEDSEDEGLDEEEDELSAHNVRKALKRPREESSGDEDEEGPGNDLLDMPPRKRGLDDIMREFGEDDGLDDDEDDDSDEDDEEWTPWGKPSWVCVNCTCSTGDEYTFCSFCGEHRRSGILQRGFMASPDIPGDAGVAEDGPLYAAEPVQLSEEELRAATAIGTDDKMLLHFEGKPSPHPERPDRLRAIVAGLVHAGLFPNRCVPFPTREAEQSAIESVHTSHHVDEVELTAGCDLKYFTSDTYANANTCQAARLAAGISLDMAAAIASGKLKNGVAVVRPPGHHAESEAIMGFCLHNNAAVAAKAAQAAGAKKILIVDWDVHHGNGTQEIFEGDPSVLYVSLHRHEAGHFYPGTGGVYEVGSGQGAGYSVNIPWPCGNIGDSDYIAAFTRIILPLAYQFAPDMTIISAGFDAAAGDPLGGCQVSPAGYAHMTSLLKPLAQGRMLIVLEGGYNLRSISSSLAACTQVLLGEAPPALPAGLQPSEAGLAVIAEVSAVQARYWTVLGHQEIQVHPIMSGEEEDELDSLQDAKALPRLTSNGDHAGDAGEEALGPHKYWLPPSAPSSLPSPSYPPGAASPHSFTRIPSPRHPSLEPLPSEPVSVPTFTQPGPPRPQPNPLPPAHRPPQVTGMPPPSYVASPIHQPFYYPSPAHPSSYHHPSPAHPSTYHHPSPSRAAMLTSPQHPSQHGAAPAHHPSPAYQNHPQSIFHPPTASPQHHCVPYVTSTVHLKASAPTGPPTVAPLIPRPLNPQQKRPEVARSPSVQPSSTSQPAETMKRSASVTRLSQASPPSDIALPGPALAQPPAVVSAQPSIVLSAQPSTVPAEQPEA</sequence>
<comment type="similarity">
    <text evidence="3">Belongs to the histone deacetylase family. HD type 2 subfamily.</text>
</comment>
<keyword evidence="11" id="KW-0804">Transcription</keyword>
<evidence type="ECO:0000256" key="14">
    <source>
        <dbReference type="SAM" id="MobiDB-lite"/>
    </source>
</evidence>
<feature type="compositionally biased region" description="Low complexity" evidence="14">
    <location>
        <begin position="597"/>
        <end position="614"/>
    </location>
</feature>
<dbReference type="EMBL" id="DF237562">
    <property type="protein sequence ID" value="GAQ90206.1"/>
    <property type="molecule type" value="Genomic_DNA"/>
</dbReference>
<dbReference type="PANTHER" id="PTHR10625">
    <property type="entry name" value="HISTONE DEACETYLASE HDAC1-RELATED"/>
    <property type="match status" value="1"/>
</dbReference>